<evidence type="ECO:0000313" key="4">
    <source>
        <dbReference type="Proteomes" id="UP000292704"/>
    </source>
</evidence>
<protein>
    <submittedName>
        <fullName evidence="3">Uncharacterized protein</fullName>
    </submittedName>
</protein>
<keyword evidence="2" id="KW-0472">Membrane</keyword>
<feature type="region of interest" description="Disordered" evidence="1">
    <location>
        <begin position="1"/>
        <end position="20"/>
    </location>
</feature>
<feature type="transmembrane region" description="Helical" evidence="2">
    <location>
        <begin position="81"/>
        <end position="107"/>
    </location>
</feature>
<dbReference type="AlphaFoldDB" id="A0A482XZS6"/>
<keyword evidence="2" id="KW-0812">Transmembrane</keyword>
<name>A0A482XZS6_9EURY</name>
<organism evidence="3 4">
    <name type="scientific">Natrinema altunense</name>
    <dbReference type="NCBI Taxonomy" id="222984"/>
    <lineage>
        <taxon>Archaea</taxon>
        <taxon>Methanobacteriati</taxon>
        <taxon>Methanobacteriota</taxon>
        <taxon>Stenosarchaea group</taxon>
        <taxon>Halobacteria</taxon>
        <taxon>Halobacteriales</taxon>
        <taxon>Natrialbaceae</taxon>
        <taxon>Natrinema</taxon>
    </lineage>
</organism>
<dbReference type="STRING" id="222984.GCA_000731985_00357"/>
<keyword evidence="2" id="KW-1133">Transmembrane helix</keyword>
<dbReference type="Proteomes" id="UP000292704">
    <property type="component" value="Unassembled WGS sequence"/>
</dbReference>
<feature type="transmembrane region" description="Helical" evidence="2">
    <location>
        <begin position="39"/>
        <end position="60"/>
    </location>
</feature>
<evidence type="ECO:0000256" key="2">
    <source>
        <dbReference type="SAM" id="Phobius"/>
    </source>
</evidence>
<dbReference type="OrthoDB" id="188120at2157"/>
<gene>
    <name evidence="3" type="ORF">ELS17_01120</name>
</gene>
<comment type="caution">
    <text evidence="3">The sequence shown here is derived from an EMBL/GenBank/DDBJ whole genome shotgun (WGS) entry which is preliminary data.</text>
</comment>
<feature type="transmembrane region" description="Helical" evidence="2">
    <location>
        <begin position="178"/>
        <end position="196"/>
    </location>
</feature>
<feature type="transmembrane region" description="Helical" evidence="2">
    <location>
        <begin position="119"/>
        <end position="143"/>
    </location>
</feature>
<dbReference type="EMBL" id="SHMR01000001">
    <property type="protein sequence ID" value="RZH68100.1"/>
    <property type="molecule type" value="Genomic_DNA"/>
</dbReference>
<reference evidence="3 4" key="1">
    <citation type="submission" date="2019-02" db="EMBL/GenBank/DDBJ databases">
        <title>Genome analysis provides insights into bioremediation potentialities and Haloocin production by Natrinema altunense strain 4.1R isolated from Chott Douz in Tunisian desert.</title>
        <authorList>
            <person name="Najjari A."/>
            <person name="Youssef N."/>
            <person name="Ben Dhia O."/>
            <person name="Ferjani R."/>
            <person name="El Hidri D."/>
            <person name="Ouzari H.I."/>
            <person name="Cherif A."/>
        </authorList>
    </citation>
    <scope>NUCLEOTIDE SEQUENCE [LARGE SCALE GENOMIC DNA]</scope>
    <source>
        <strain evidence="3 4">4.1R</strain>
    </source>
</reference>
<accession>A0A482XZS6</accession>
<evidence type="ECO:0000313" key="3">
    <source>
        <dbReference type="EMBL" id="RZH68100.1"/>
    </source>
</evidence>
<feature type="transmembrane region" description="Helical" evidence="2">
    <location>
        <begin position="155"/>
        <end position="172"/>
    </location>
</feature>
<proteinExistence type="predicted"/>
<feature type="compositionally biased region" description="Low complexity" evidence="1">
    <location>
        <begin position="1"/>
        <end position="13"/>
    </location>
</feature>
<dbReference type="RefSeq" id="WP_130169189.1">
    <property type="nucleotide sequence ID" value="NZ_SHMR01000001.1"/>
</dbReference>
<evidence type="ECO:0000256" key="1">
    <source>
        <dbReference type="SAM" id="MobiDB-lite"/>
    </source>
</evidence>
<sequence>MLHPDTLTTPTTLRSHGPAAVTPSDLENVVTNPATPEELALAFGLYVLGTIAIGAVVLAVSQSSVRRLETRIVERPVPTGVIGIGVLVGGGVAFAVVTATASYLVAAGVPASVGTGLEALALAFPIGLTVANTVGVIVLGSRLLRRIGRGPKPNLWLALAVGAITVNVLYLLPVVNVVTVVGLVAVATGAIASQWWHDRRESQSDSTPRERSADG</sequence>